<gene>
    <name evidence="9" type="ORF">H9Y04_09155</name>
</gene>
<keyword evidence="6" id="KW-0472">Membrane</keyword>
<keyword evidence="10" id="KW-1185">Reference proteome</keyword>
<feature type="compositionally biased region" description="Low complexity" evidence="5">
    <location>
        <begin position="703"/>
        <end position="717"/>
    </location>
</feature>
<feature type="compositionally biased region" description="Basic and acidic residues" evidence="5">
    <location>
        <begin position="111"/>
        <end position="125"/>
    </location>
</feature>
<feature type="region of interest" description="Disordered" evidence="5">
    <location>
        <begin position="418"/>
        <end position="443"/>
    </location>
</feature>
<feature type="signal peptide" evidence="7">
    <location>
        <begin position="1"/>
        <end position="41"/>
    </location>
</feature>
<evidence type="ECO:0000256" key="6">
    <source>
        <dbReference type="SAM" id="Phobius"/>
    </source>
</evidence>
<feature type="region of interest" description="Disordered" evidence="5">
    <location>
        <begin position="690"/>
        <end position="771"/>
    </location>
</feature>
<comment type="caution">
    <text evidence="9">The sequence shown here is derived from an EMBL/GenBank/DDBJ whole genome shotgun (WGS) entry which is preliminary data.</text>
</comment>
<feature type="compositionally biased region" description="Basic and acidic residues" evidence="5">
    <location>
        <begin position="56"/>
        <end position="68"/>
    </location>
</feature>
<feature type="domain" description="Gram-positive cocci surface proteins LPxTG" evidence="8">
    <location>
        <begin position="763"/>
        <end position="797"/>
    </location>
</feature>
<feature type="region of interest" description="Disordered" evidence="5">
    <location>
        <begin position="562"/>
        <end position="582"/>
    </location>
</feature>
<sequence>MTSSPQRRGRDMRAQRHLKAALASSTLAAAALLASSSSAQAADQDEVPHAQRHVTMHQDRAKGEERAGRGSPAVRGADRSRRSAAQQPELRDEDSTPPPAALEQVGDPVEDGEKSASRRTPEETSRQQSGAGQDPAERPTANSSPRQRTGAEQPGVTDRKSGRVQPTARTAPASDAAAVSLRRQRAGGPVAPGETFEYTIAVTNHGPSVAKDVKVRDELPAPLEFVSSKDGCTAQGQVVTCTPRAELGVGEKASWVITVRLDPDYAGDGSDIANVAEVESATKDPNDGNDTGPTGGSGLPEGGRPASPAADVAITKVAKSDKPVSPGTTFDYEITVTNQGPSTAKGIAVTDTLPKALAFVSSAEGCTGDKGAYGSTVTCPELPELKPGEKKTFTVTVRLSPSYDGDGTDVVNTAQVTAKTADPKPDNNSATASGLPGQTGSAPVPAEADLAVRAQDITGTVVPGTVARGQVTVINHGPSTTRQQAMVDITLPAHVTVRGTGVPAGCTVRNGGKTLHCTIEAGLEAAPATGGRASGSAARRKADSSVTLSYPVQVDADAPLSTTLTGGKVTVSSPEDSNADNNTDTFMVTTAAQGSADLATTKTAILPPGQSTVGPGDTLTYLVKVTNNGPSDAENVKVTDRLPDGLLFKRGTTGCTASGQTVTCQAGRLAAGRSVEFDIVVRLSPAYQGTGKDLDNIAAASSTTPDPNPGNDQNPPGTSGPGGGPLIITTEPPALDENDNDENPPGTSVPGSTPTDTPRPPALAQTGDDAPQWTLWATGLLLAGGAGLMYAARRRTS</sequence>
<dbReference type="RefSeq" id="WP_187813235.1">
    <property type="nucleotide sequence ID" value="NZ_JACTVJ010000005.1"/>
</dbReference>
<evidence type="ECO:0000256" key="7">
    <source>
        <dbReference type="SAM" id="SignalP"/>
    </source>
</evidence>
<dbReference type="PROSITE" id="PS50847">
    <property type="entry name" value="GRAM_POS_ANCHORING"/>
    <property type="match status" value="1"/>
</dbReference>
<dbReference type="InterPro" id="IPR013783">
    <property type="entry name" value="Ig-like_fold"/>
</dbReference>
<protein>
    <submittedName>
        <fullName evidence="9">DUF11 domain-containing protein</fullName>
    </submittedName>
</protein>
<feature type="region of interest" description="Disordered" evidence="5">
    <location>
        <begin position="35"/>
        <end position="192"/>
    </location>
</feature>
<dbReference type="NCBIfam" id="TIGR01167">
    <property type="entry name" value="LPXTG_anchor"/>
    <property type="match status" value="1"/>
</dbReference>
<keyword evidence="3 7" id="KW-0732">Signal</keyword>
<organism evidence="9 10">
    <name type="scientific">Streptomyces polyasparticus</name>
    <dbReference type="NCBI Taxonomy" id="2767826"/>
    <lineage>
        <taxon>Bacteria</taxon>
        <taxon>Bacillati</taxon>
        <taxon>Actinomycetota</taxon>
        <taxon>Actinomycetes</taxon>
        <taxon>Kitasatosporales</taxon>
        <taxon>Streptomycetaceae</taxon>
        <taxon>Streptomyces</taxon>
    </lineage>
</organism>
<evidence type="ECO:0000256" key="5">
    <source>
        <dbReference type="SAM" id="MobiDB-lite"/>
    </source>
</evidence>
<feature type="compositionally biased region" description="Polar residues" evidence="5">
    <location>
        <begin position="426"/>
        <end position="441"/>
    </location>
</feature>
<keyword evidence="6" id="KW-1133">Transmembrane helix</keyword>
<dbReference type="NCBIfam" id="TIGR01451">
    <property type="entry name" value="B_ant_repeat"/>
    <property type="match status" value="3"/>
</dbReference>
<name>A0ABR7SCL2_9ACTN</name>
<dbReference type="EMBL" id="JACTVJ010000005">
    <property type="protein sequence ID" value="MBC9712739.1"/>
    <property type="molecule type" value="Genomic_DNA"/>
</dbReference>
<accession>A0ABR7SCL2</accession>
<dbReference type="Pfam" id="PF01345">
    <property type="entry name" value="DUF11"/>
    <property type="match status" value="3"/>
</dbReference>
<keyword evidence="4" id="KW-0572">Peptidoglycan-anchor</keyword>
<evidence type="ECO:0000256" key="1">
    <source>
        <dbReference type="ARBA" id="ARBA00022512"/>
    </source>
</evidence>
<feature type="chain" id="PRO_5046973805" evidence="7">
    <location>
        <begin position="42"/>
        <end position="797"/>
    </location>
</feature>
<proteinExistence type="predicted"/>
<dbReference type="InterPro" id="IPR047589">
    <property type="entry name" value="DUF11_rpt"/>
</dbReference>
<keyword evidence="6" id="KW-0812">Transmembrane</keyword>
<feature type="compositionally biased region" description="Low complexity" evidence="5">
    <location>
        <begin position="166"/>
        <end position="178"/>
    </location>
</feature>
<feature type="transmembrane region" description="Helical" evidence="6">
    <location>
        <begin position="773"/>
        <end position="792"/>
    </location>
</feature>
<evidence type="ECO:0000313" key="10">
    <source>
        <dbReference type="Proteomes" id="UP000642284"/>
    </source>
</evidence>
<dbReference type="Gene3D" id="2.60.40.10">
    <property type="entry name" value="Immunoglobulins"/>
    <property type="match status" value="2"/>
</dbReference>
<dbReference type="PANTHER" id="PTHR34819">
    <property type="entry name" value="LARGE CYSTEINE-RICH PERIPLASMIC PROTEIN OMCB"/>
    <property type="match status" value="1"/>
</dbReference>
<keyword evidence="1" id="KW-0134">Cell wall</keyword>
<evidence type="ECO:0000256" key="3">
    <source>
        <dbReference type="ARBA" id="ARBA00022729"/>
    </source>
</evidence>
<dbReference type="PANTHER" id="PTHR34819:SF3">
    <property type="entry name" value="CELL SURFACE PROTEIN"/>
    <property type="match status" value="1"/>
</dbReference>
<dbReference type="InterPro" id="IPR001434">
    <property type="entry name" value="OmcB-like_DUF11"/>
</dbReference>
<dbReference type="InterPro" id="IPR051172">
    <property type="entry name" value="Chlamydia_OmcB"/>
</dbReference>
<evidence type="ECO:0000256" key="2">
    <source>
        <dbReference type="ARBA" id="ARBA00022525"/>
    </source>
</evidence>
<feature type="region of interest" description="Disordered" evidence="5">
    <location>
        <begin position="279"/>
        <end position="308"/>
    </location>
</feature>
<evidence type="ECO:0000256" key="4">
    <source>
        <dbReference type="ARBA" id="ARBA00023088"/>
    </source>
</evidence>
<feature type="compositionally biased region" description="Low complexity" evidence="5">
    <location>
        <begin position="744"/>
        <end position="756"/>
    </location>
</feature>
<dbReference type="InterPro" id="IPR019931">
    <property type="entry name" value="LPXTG_anchor"/>
</dbReference>
<evidence type="ECO:0000259" key="8">
    <source>
        <dbReference type="PROSITE" id="PS50847"/>
    </source>
</evidence>
<evidence type="ECO:0000313" key="9">
    <source>
        <dbReference type="EMBL" id="MBC9712739.1"/>
    </source>
</evidence>
<keyword evidence="2" id="KW-0964">Secreted</keyword>
<dbReference type="Proteomes" id="UP000642284">
    <property type="component" value="Unassembled WGS sequence"/>
</dbReference>
<reference evidence="9 10" key="1">
    <citation type="submission" date="2020-08" db="EMBL/GenBank/DDBJ databases">
        <title>Genemic of Streptomyces polyaspartic.</title>
        <authorList>
            <person name="Liu W."/>
        </authorList>
    </citation>
    <scope>NUCLEOTIDE SEQUENCE [LARGE SCALE GENOMIC DNA]</scope>
    <source>
        <strain evidence="9 10">TRM66268-LWL</strain>
    </source>
</reference>